<evidence type="ECO:0000313" key="13">
    <source>
        <dbReference type="EMBL" id="KAK3865856.1"/>
    </source>
</evidence>
<evidence type="ECO:0000259" key="12">
    <source>
        <dbReference type="PROSITE" id="PS51194"/>
    </source>
</evidence>
<keyword evidence="2" id="KW-0547">Nucleotide-binding</keyword>
<evidence type="ECO:0000256" key="10">
    <source>
        <dbReference type="SAM" id="MobiDB-lite"/>
    </source>
</evidence>
<feature type="compositionally biased region" description="Polar residues" evidence="10">
    <location>
        <begin position="360"/>
        <end position="375"/>
    </location>
</feature>
<feature type="compositionally biased region" description="Basic and acidic residues" evidence="10">
    <location>
        <begin position="964"/>
        <end position="975"/>
    </location>
</feature>
<dbReference type="CDD" id="cd18026">
    <property type="entry name" value="DEXHc_POLQ-like"/>
    <property type="match status" value="1"/>
</dbReference>
<feature type="compositionally biased region" description="Basic residues" evidence="10">
    <location>
        <begin position="192"/>
        <end position="206"/>
    </location>
</feature>
<dbReference type="Pfam" id="PF00270">
    <property type="entry name" value="DEAD"/>
    <property type="match status" value="1"/>
</dbReference>
<dbReference type="GO" id="GO:0005524">
    <property type="term" value="F:ATP binding"/>
    <property type="evidence" value="ECO:0007669"/>
    <property type="project" value="UniProtKB-KW"/>
</dbReference>
<evidence type="ECO:0000313" key="14">
    <source>
        <dbReference type="Proteomes" id="UP001286313"/>
    </source>
</evidence>
<feature type="region of interest" description="Disordered" evidence="10">
    <location>
        <begin position="169"/>
        <end position="208"/>
    </location>
</feature>
<feature type="domain" description="Helicase C-terminal" evidence="12">
    <location>
        <begin position="709"/>
        <end position="901"/>
    </location>
</feature>
<dbReference type="PROSITE" id="PS51194">
    <property type="entry name" value="HELICASE_CTER"/>
    <property type="match status" value="1"/>
</dbReference>
<dbReference type="SMART" id="SM00490">
    <property type="entry name" value="HELICc"/>
    <property type="match status" value="1"/>
</dbReference>
<dbReference type="Proteomes" id="UP001286313">
    <property type="component" value="Unassembled WGS sequence"/>
</dbReference>
<feature type="compositionally biased region" description="Basic and acidic residues" evidence="10">
    <location>
        <begin position="278"/>
        <end position="288"/>
    </location>
</feature>
<dbReference type="Pfam" id="PF21099">
    <property type="entry name" value="POLQ_helical"/>
    <property type="match status" value="1"/>
</dbReference>
<gene>
    <name evidence="13" type="ORF">Pcinc_028560</name>
</gene>
<evidence type="ECO:0000256" key="9">
    <source>
        <dbReference type="ARBA" id="ARBA00048988"/>
    </source>
</evidence>
<feature type="region of interest" description="Disordered" evidence="10">
    <location>
        <begin position="131"/>
        <end position="152"/>
    </location>
</feature>
<feature type="compositionally biased region" description="Polar residues" evidence="10">
    <location>
        <begin position="256"/>
        <end position="268"/>
    </location>
</feature>
<dbReference type="GO" id="GO:0043138">
    <property type="term" value="F:3'-5' DNA helicase activity"/>
    <property type="evidence" value="ECO:0007669"/>
    <property type="project" value="UniProtKB-EC"/>
</dbReference>
<dbReference type="GO" id="GO:0003676">
    <property type="term" value="F:nucleic acid binding"/>
    <property type="evidence" value="ECO:0007669"/>
    <property type="project" value="InterPro"/>
</dbReference>
<dbReference type="Gene3D" id="1.10.3380.20">
    <property type="match status" value="1"/>
</dbReference>
<feature type="region of interest" description="Disordered" evidence="10">
    <location>
        <begin position="964"/>
        <end position="999"/>
    </location>
</feature>
<dbReference type="SUPFAM" id="SSF158702">
    <property type="entry name" value="Sec63 N-terminal domain-like"/>
    <property type="match status" value="1"/>
</dbReference>
<dbReference type="GO" id="GO:0006302">
    <property type="term" value="P:double-strand break repair"/>
    <property type="evidence" value="ECO:0007669"/>
    <property type="project" value="UniProtKB-ARBA"/>
</dbReference>
<dbReference type="InterPro" id="IPR048960">
    <property type="entry name" value="POLQ-like_helical"/>
</dbReference>
<dbReference type="GO" id="GO:0016787">
    <property type="term" value="F:hydrolase activity"/>
    <property type="evidence" value="ECO:0007669"/>
    <property type="project" value="UniProtKB-KW"/>
</dbReference>
<dbReference type="InterPro" id="IPR001650">
    <property type="entry name" value="Helicase_C-like"/>
</dbReference>
<dbReference type="InterPro" id="IPR027417">
    <property type="entry name" value="P-loop_NTPase"/>
</dbReference>
<feature type="region of interest" description="Disordered" evidence="10">
    <location>
        <begin position="255"/>
        <end position="288"/>
    </location>
</feature>
<comment type="catalytic activity">
    <reaction evidence="9">
        <text>ATP + H2O = ADP + phosphate + H(+)</text>
        <dbReference type="Rhea" id="RHEA:13065"/>
        <dbReference type="ChEBI" id="CHEBI:15377"/>
        <dbReference type="ChEBI" id="CHEBI:15378"/>
        <dbReference type="ChEBI" id="CHEBI:30616"/>
        <dbReference type="ChEBI" id="CHEBI:43474"/>
        <dbReference type="ChEBI" id="CHEBI:456216"/>
        <dbReference type="EC" id="5.6.2.4"/>
    </reaction>
</comment>
<dbReference type="InterPro" id="IPR011545">
    <property type="entry name" value="DEAD/DEAH_box_helicase_dom"/>
</dbReference>
<dbReference type="InterPro" id="IPR050474">
    <property type="entry name" value="Hel308_SKI2-like"/>
</dbReference>
<keyword evidence="7" id="KW-0234">DNA repair</keyword>
<comment type="subcellular location">
    <subcellularLocation>
        <location evidence="1">Nucleus</location>
    </subcellularLocation>
</comment>
<keyword evidence="4" id="KW-0378">Hydrolase</keyword>
<reference evidence="13" key="1">
    <citation type="submission" date="2023-10" db="EMBL/GenBank/DDBJ databases">
        <title>Genome assemblies of two species of porcelain crab, Petrolisthes cinctipes and Petrolisthes manimaculis (Anomura: Porcellanidae).</title>
        <authorList>
            <person name="Angst P."/>
        </authorList>
    </citation>
    <scope>NUCLEOTIDE SEQUENCE</scope>
    <source>
        <strain evidence="13">PB745_01</strain>
        <tissue evidence="13">Gill</tissue>
    </source>
</reference>
<evidence type="ECO:0008006" key="15">
    <source>
        <dbReference type="Google" id="ProtNLM"/>
    </source>
</evidence>
<dbReference type="SUPFAM" id="SSF52540">
    <property type="entry name" value="P-loop containing nucleoside triphosphate hydrolases"/>
    <property type="match status" value="1"/>
</dbReference>
<name>A0AAE1F2W8_PETCI</name>
<evidence type="ECO:0000256" key="3">
    <source>
        <dbReference type="ARBA" id="ARBA00022763"/>
    </source>
</evidence>
<protein>
    <recommendedName>
        <fullName evidence="15">Helicase POLQ-like</fullName>
    </recommendedName>
</protein>
<dbReference type="Pfam" id="PF00271">
    <property type="entry name" value="Helicase_C"/>
    <property type="match status" value="1"/>
</dbReference>
<feature type="compositionally biased region" description="Basic and acidic residues" evidence="10">
    <location>
        <begin position="348"/>
        <end position="358"/>
    </location>
</feature>
<evidence type="ECO:0000259" key="11">
    <source>
        <dbReference type="PROSITE" id="PS51192"/>
    </source>
</evidence>
<evidence type="ECO:0000256" key="8">
    <source>
        <dbReference type="ARBA" id="ARBA00023242"/>
    </source>
</evidence>
<feature type="compositionally biased region" description="Low complexity" evidence="10">
    <location>
        <begin position="1289"/>
        <end position="1302"/>
    </location>
</feature>
<feature type="domain" description="Helicase ATP-binding" evidence="11">
    <location>
        <begin position="483"/>
        <end position="658"/>
    </location>
</feature>
<feature type="region of interest" description="Disordered" evidence="10">
    <location>
        <begin position="305"/>
        <end position="375"/>
    </location>
</feature>
<sequence length="1302" mass="142920">MSSPIFKSQRRALAQANVPRPKKLVMPSLNPPVCSSFIKDDKDALQDDDDEDCSKLSPILWSQRALGKTQQTQDATPWKKLRVDENHITKELMRAAQTPTQVAGLHDDSFVENINFEEIDSMCLSMESTPKRKVRNTAAKRMSSSKKMVTYGYSLRHTPQRANSLLRQCGSSSVLSKDKRNVSGRDSEQTPPRHKRNSHSSGHKGKSVSLTTKYLNQSFYGEIGVVEESSCSSSGSNEEACVSRGVNLSHIKKQSVAYSHSQGDNNGRMSPDLFGEASGHEKEKERLSESMDAVLALIEDSYYNNSSDVRDGLPQTLEHRSDHPSAHHLLSRVGHPPLRSLSQNPQKSTRDTVSRSSRDPQTQSSPCDLPSVQPSPRYQSILKCQDSQLSFSSTLESQPLIERLENKLKEASTSQVGGEVVQPVTERRAAALAAALDQSAQTHTAGQDLLHLGPFYGLPSSVARLLKEHRGISRLYEWQEECIRAGSDGSNLLICQPTSGGKTLVAEIIILQHILLRRRHAIFVLPYVALVQEKVRGLSIFGVELGFLVEEYAGSRGSFPPKPRKNKHVVYVATIEKAGGLVNWMVEGGGGRSGGVGVVVVDEVHMLAEQGGRGASLESTLTKLRFAATDVQLVGMSATVGNLKELAQFLGATLHHGTFRPVTLTEHIKVGGDLWEVNAVARTDDDILRNHRISCFPYSEEQLGYDRDQVGGLVGEVVPQHSCLVFCSTRRSCEAVAEMLCRVLSKELKQFRHSEKVSLYRTLVEEGGGSVCPILRKTIPFGVAYHHSGVTEGEKKALEEGYLAGTLCCLCCTSTLAAGVNLPARRVIIRAPFTGREFLTRARYKQMVGRAGRAGLDTSGESFLILQPQQLFQARSLLVSEVEECRSTLEQDGERGLTSLVFSSVALSVAPSLPCLTRLAHTALWALQASRNPTSTIDVNAKMRELVERLRKKGLVRVKLENELHSPAKQEKDSHCPVQRTPENVGGVGEESPGSTSGLPALHSLDKNVAQAFACPVADSDVLTVSRLGHAAIKGNVDLDLAGRLYTDLCVARENLAVNSHLHLLYLVTPYQPLSSTPLVPDVLYAAYMALGEEELKVARLLGITEGVVVKLRIGHKSKVDWGVVERFYVALLLHQVWSGAGIWEASNTFHVHRGFTQHTLTAAAAFASSVYHFCQELKELWAFRDLLANFTQQLSACCSAELLPLMDLPAVKRGRARQLYRAGYQTLQDVARADVGHLVKSIDHLSFKMATQLVNSAKMLLLERAETLQVETEEVMVGLRGPQPTSPPNNTNTTKQTLTNL</sequence>
<evidence type="ECO:0000256" key="5">
    <source>
        <dbReference type="ARBA" id="ARBA00022806"/>
    </source>
</evidence>
<keyword evidence="8" id="KW-0539">Nucleus</keyword>
<feature type="region of interest" description="Disordered" evidence="10">
    <location>
        <begin position="1"/>
        <end position="27"/>
    </location>
</feature>
<dbReference type="PROSITE" id="PS51192">
    <property type="entry name" value="HELICASE_ATP_BIND_1"/>
    <property type="match status" value="1"/>
</dbReference>
<dbReference type="EMBL" id="JAWQEG010003514">
    <property type="protein sequence ID" value="KAK3865856.1"/>
    <property type="molecule type" value="Genomic_DNA"/>
</dbReference>
<dbReference type="FunFam" id="3.40.50.300:FF:000813">
    <property type="entry name" value="helicase POLQ-like isoform X1"/>
    <property type="match status" value="1"/>
</dbReference>
<evidence type="ECO:0000256" key="4">
    <source>
        <dbReference type="ARBA" id="ARBA00022801"/>
    </source>
</evidence>
<dbReference type="InterPro" id="IPR046931">
    <property type="entry name" value="HTH_61"/>
</dbReference>
<dbReference type="CDD" id="cd18795">
    <property type="entry name" value="SF2_C_Ski2"/>
    <property type="match status" value="1"/>
</dbReference>
<organism evidence="13 14">
    <name type="scientific">Petrolisthes cinctipes</name>
    <name type="common">Flat porcelain crab</name>
    <dbReference type="NCBI Taxonomy" id="88211"/>
    <lineage>
        <taxon>Eukaryota</taxon>
        <taxon>Metazoa</taxon>
        <taxon>Ecdysozoa</taxon>
        <taxon>Arthropoda</taxon>
        <taxon>Crustacea</taxon>
        <taxon>Multicrustacea</taxon>
        <taxon>Malacostraca</taxon>
        <taxon>Eumalacostraca</taxon>
        <taxon>Eucarida</taxon>
        <taxon>Decapoda</taxon>
        <taxon>Pleocyemata</taxon>
        <taxon>Anomura</taxon>
        <taxon>Galatheoidea</taxon>
        <taxon>Porcellanidae</taxon>
        <taxon>Petrolisthes</taxon>
    </lineage>
</organism>
<dbReference type="Pfam" id="PF20470">
    <property type="entry name" value="HTH_61"/>
    <property type="match status" value="1"/>
</dbReference>
<dbReference type="Gene3D" id="3.40.50.300">
    <property type="entry name" value="P-loop containing nucleotide triphosphate hydrolases"/>
    <property type="match status" value="2"/>
</dbReference>
<evidence type="ECO:0000256" key="7">
    <source>
        <dbReference type="ARBA" id="ARBA00023204"/>
    </source>
</evidence>
<dbReference type="SMART" id="SM00487">
    <property type="entry name" value="DEXDc"/>
    <property type="match status" value="1"/>
</dbReference>
<accession>A0AAE1F2W8</accession>
<feature type="region of interest" description="Disordered" evidence="10">
    <location>
        <begin position="1280"/>
        <end position="1302"/>
    </location>
</feature>
<keyword evidence="5" id="KW-0347">Helicase</keyword>
<dbReference type="InterPro" id="IPR014001">
    <property type="entry name" value="Helicase_ATP-bd"/>
</dbReference>
<dbReference type="GO" id="GO:0005634">
    <property type="term" value="C:nucleus"/>
    <property type="evidence" value="ECO:0007669"/>
    <property type="project" value="UniProtKB-SubCell"/>
</dbReference>
<proteinExistence type="predicted"/>
<evidence type="ECO:0000256" key="6">
    <source>
        <dbReference type="ARBA" id="ARBA00022840"/>
    </source>
</evidence>
<keyword evidence="14" id="KW-1185">Reference proteome</keyword>
<keyword evidence="6" id="KW-0067">ATP-binding</keyword>
<dbReference type="PANTHER" id="PTHR47961">
    <property type="entry name" value="DNA POLYMERASE THETA, PUTATIVE (AFU_ORTHOLOGUE AFUA_1G05260)-RELATED"/>
    <property type="match status" value="1"/>
</dbReference>
<dbReference type="PANTHER" id="PTHR47961:SF12">
    <property type="entry name" value="HELICASE POLQ-LIKE"/>
    <property type="match status" value="1"/>
</dbReference>
<feature type="compositionally biased region" description="Basic and acidic residues" evidence="10">
    <location>
        <begin position="176"/>
        <end position="188"/>
    </location>
</feature>
<keyword evidence="3" id="KW-0227">DNA damage</keyword>
<comment type="caution">
    <text evidence="13">The sequence shown here is derived from an EMBL/GenBank/DDBJ whole genome shotgun (WGS) entry which is preliminary data.</text>
</comment>
<evidence type="ECO:0000256" key="2">
    <source>
        <dbReference type="ARBA" id="ARBA00022741"/>
    </source>
</evidence>
<evidence type="ECO:0000256" key="1">
    <source>
        <dbReference type="ARBA" id="ARBA00004123"/>
    </source>
</evidence>